<dbReference type="Proteomes" id="UP000774617">
    <property type="component" value="Unassembled WGS sequence"/>
</dbReference>
<name>A0ABQ8GDZ5_9PEZI</name>
<feature type="region of interest" description="Disordered" evidence="1">
    <location>
        <begin position="57"/>
        <end position="128"/>
    </location>
</feature>
<feature type="compositionally biased region" description="Polar residues" evidence="1">
    <location>
        <begin position="62"/>
        <end position="72"/>
    </location>
</feature>
<evidence type="ECO:0000313" key="2">
    <source>
        <dbReference type="EMBL" id="KAH7053188.1"/>
    </source>
</evidence>
<keyword evidence="3" id="KW-1185">Reference proteome</keyword>
<reference evidence="2 3" key="1">
    <citation type="journal article" date="2021" name="Nat. Commun.">
        <title>Genetic determinants of endophytism in the Arabidopsis root mycobiome.</title>
        <authorList>
            <person name="Mesny F."/>
            <person name="Miyauchi S."/>
            <person name="Thiergart T."/>
            <person name="Pickel B."/>
            <person name="Atanasova L."/>
            <person name="Karlsson M."/>
            <person name="Huettel B."/>
            <person name="Barry K.W."/>
            <person name="Haridas S."/>
            <person name="Chen C."/>
            <person name="Bauer D."/>
            <person name="Andreopoulos W."/>
            <person name="Pangilinan J."/>
            <person name="LaButti K."/>
            <person name="Riley R."/>
            <person name="Lipzen A."/>
            <person name="Clum A."/>
            <person name="Drula E."/>
            <person name="Henrissat B."/>
            <person name="Kohler A."/>
            <person name="Grigoriev I.V."/>
            <person name="Martin F.M."/>
            <person name="Hacquard S."/>
        </authorList>
    </citation>
    <scope>NUCLEOTIDE SEQUENCE [LARGE SCALE GENOMIC DNA]</scope>
    <source>
        <strain evidence="2 3">MPI-SDFR-AT-0080</strain>
    </source>
</reference>
<accession>A0ABQ8GDZ5</accession>
<sequence length="293" mass="31309">MFPKGLGRIPPGRARRRAGAGRHWEEGWRLAGRTDGRGGGWRAATRAAAGGFVPEKGGAAQWASQHAGSDMSSRAAAGGDSRLNFKAHPRFSSPRHDSEHCPPHARARSFSGGQASGDAEDRELTASRASVGRHRCTIIATTSRGTETRPVWVHVWVHIPVDPTSRTLPRSRNYRPWILALAEGGALLGPHMNSSTCSAGGGVDALAAPAASQRWPGISCLCTPHLCVRPSREMLQRAALPPSCQLPAARCHGISRTAHRRLLPPVPLSTALPNVSRACSPKPAIHHRIHRPA</sequence>
<protein>
    <submittedName>
        <fullName evidence="2">Uncharacterized protein</fullName>
    </submittedName>
</protein>
<comment type="caution">
    <text evidence="2">The sequence shown here is derived from an EMBL/GenBank/DDBJ whole genome shotgun (WGS) entry which is preliminary data.</text>
</comment>
<dbReference type="EMBL" id="JAGTJR010000010">
    <property type="protein sequence ID" value="KAH7053188.1"/>
    <property type="molecule type" value="Genomic_DNA"/>
</dbReference>
<feature type="region of interest" description="Disordered" evidence="1">
    <location>
        <begin position="1"/>
        <end position="22"/>
    </location>
</feature>
<gene>
    <name evidence="2" type="ORF">B0J12DRAFT_750651</name>
</gene>
<evidence type="ECO:0000256" key="1">
    <source>
        <dbReference type="SAM" id="MobiDB-lite"/>
    </source>
</evidence>
<proteinExistence type="predicted"/>
<evidence type="ECO:0000313" key="3">
    <source>
        <dbReference type="Proteomes" id="UP000774617"/>
    </source>
</evidence>
<organism evidence="2 3">
    <name type="scientific">Macrophomina phaseolina</name>
    <dbReference type="NCBI Taxonomy" id="35725"/>
    <lineage>
        <taxon>Eukaryota</taxon>
        <taxon>Fungi</taxon>
        <taxon>Dikarya</taxon>
        <taxon>Ascomycota</taxon>
        <taxon>Pezizomycotina</taxon>
        <taxon>Dothideomycetes</taxon>
        <taxon>Dothideomycetes incertae sedis</taxon>
        <taxon>Botryosphaeriales</taxon>
        <taxon>Botryosphaeriaceae</taxon>
        <taxon>Macrophomina</taxon>
    </lineage>
</organism>